<dbReference type="Pfam" id="PF20089">
    <property type="entry name" value="DUF6481"/>
    <property type="match status" value="1"/>
</dbReference>
<feature type="region of interest" description="Disordered" evidence="1">
    <location>
        <begin position="45"/>
        <end position="112"/>
    </location>
</feature>
<dbReference type="GO" id="GO:0016853">
    <property type="term" value="F:isomerase activity"/>
    <property type="evidence" value="ECO:0007669"/>
    <property type="project" value="UniProtKB-KW"/>
</dbReference>
<keyword evidence="3" id="KW-1185">Reference proteome</keyword>
<evidence type="ECO:0000313" key="3">
    <source>
        <dbReference type="Proteomes" id="UP000558192"/>
    </source>
</evidence>
<feature type="compositionally biased region" description="Basic and acidic residues" evidence="1">
    <location>
        <begin position="45"/>
        <end position="105"/>
    </location>
</feature>
<dbReference type="EMBL" id="JAATJC010000001">
    <property type="protein sequence ID" value="NJC05822.1"/>
    <property type="molecule type" value="Genomic_DNA"/>
</dbReference>
<accession>A0A7X5Y773</accession>
<dbReference type="AlphaFoldDB" id="A0A7X5Y773"/>
<dbReference type="InterPro" id="IPR045510">
    <property type="entry name" value="DUF6481"/>
</dbReference>
<dbReference type="RefSeq" id="WP_168068626.1">
    <property type="nucleotide sequence ID" value="NZ_JAATJC010000001.1"/>
</dbReference>
<reference evidence="2 3" key="1">
    <citation type="submission" date="2020-03" db="EMBL/GenBank/DDBJ databases">
        <title>Genomic Encyclopedia of Type Strains, Phase IV (KMG-IV): sequencing the most valuable type-strain genomes for metagenomic binning, comparative biology and taxonomic classification.</title>
        <authorList>
            <person name="Goeker M."/>
        </authorList>
    </citation>
    <scope>NUCLEOTIDE SEQUENCE [LARGE SCALE GENOMIC DNA]</scope>
    <source>
        <strain evidence="2 3">DSM 16846</strain>
    </source>
</reference>
<evidence type="ECO:0000313" key="2">
    <source>
        <dbReference type="EMBL" id="NJC05822.1"/>
    </source>
</evidence>
<comment type="caution">
    <text evidence="2">The sequence shown here is derived from an EMBL/GenBank/DDBJ whole genome shotgun (WGS) entry which is preliminary data.</text>
</comment>
<evidence type="ECO:0000256" key="1">
    <source>
        <dbReference type="SAM" id="MobiDB-lite"/>
    </source>
</evidence>
<protein>
    <submittedName>
        <fullName evidence="2">FKBP-type peptidyl-prolyl cis-trans isomerase</fullName>
    </submittedName>
</protein>
<organism evidence="2 3">
    <name type="scientific">Sphingomonas kaistensis</name>
    <dbReference type="NCBI Taxonomy" id="298708"/>
    <lineage>
        <taxon>Bacteria</taxon>
        <taxon>Pseudomonadati</taxon>
        <taxon>Pseudomonadota</taxon>
        <taxon>Alphaproteobacteria</taxon>
        <taxon>Sphingomonadales</taxon>
        <taxon>Sphingomonadaceae</taxon>
        <taxon>Sphingomonas</taxon>
    </lineage>
</organism>
<proteinExistence type="predicted"/>
<name>A0A7X5Y773_9SPHN</name>
<dbReference type="Proteomes" id="UP000558192">
    <property type="component" value="Unassembled WGS sequence"/>
</dbReference>
<sequence>MKAYKNNGFQDRVDQVAKAKQRLIEKLRDKPEVDPATEEARLLASQKREAAQAEKRAQRKAAEAAAEQEARDRKAASEQAEADRLAAIKPELTEEERKAARDARYAARKKRR</sequence>
<gene>
    <name evidence="2" type="ORF">GGQ97_001615</name>
</gene>
<keyword evidence="2" id="KW-0413">Isomerase</keyword>